<dbReference type="AlphaFoldDB" id="A0A0T5X969"/>
<feature type="domain" description="Aminotransferase class I/classII large" evidence="2">
    <location>
        <begin position="58"/>
        <end position="370"/>
    </location>
</feature>
<dbReference type="CDD" id="cd00609">
    <property type="entry name" value="AAT_like"/>
    <property type="match status" value="1"/>
</dbReference>
<proteinExistence type="inferred from homology"/>
<accession>A0A0T5X969</accession>
<organism evidence="3 4">
    <name type="scientific">Acetomicrobium hydrogeniformans ATCC BAA-1850</name>
    <dbReference type="NCBI Taxonomy" id="592015"/>
    <lineage>
        <taxon>Bacteria</taxon>
        <taxon>Thermotogati</taxon>
        <taxon>Synergistota</taxon>
        <taxon>Synergistia</taxon>
        <taxon>Synergistales</taxon>
        <taxon>Acetomicrobiaceae</taxon>
        <taxon>Acetomicrobium</taxon>
    </lineage>
</organism>
<dbReference type="Proteomes" id="UP000005273">
    <property type="component" value="Unassembled WGS sequence"/>
</dbReference>
<name>A0A0T5X969_9BACT</name>
<comment type="caution">
    <text evidence="3">The sequence shown here is derived from an EMBL/GenBank/DDBJ whole genome shotgun (WGS) entry which is preliminary data.</text>
</comment>
<dbReference type="EMBL" id="ACJX03000001">
    <property type="protein sequence ID" value="KRT34838.1"/>
    <property type="molecule type" value="Genomic_DNA"/>
</dbReference>
<sequence length="388" mass="43082">MIELYIEPFGVEEWMNRYETKAKYNIAETCVESLKVEELLNLLQDPAGAMRDIAGIKLTYGEIPGSGELRRAIASLYNSMDEDNVLITQGGIGANFLTQFSLVNPGDGVVSVYPTYQQLYSVPKSFGASVYLLPLRPENNFLPDLNELEVVAKTAKNLKMICLNNPNNPTGALMDGDFLKRIVDIAKRYDAYILCDEVYRGLEHEASFKTPSIVDLYEKGISTGSMSKVFSLAGLRLGWIVGSPEVIKQCFSHRDYMTISCGLVDEYLALIALKNRDRLLERNLKIVRKNFKILSSWVADEKKVGWIPPKAGTTAFLNFSDYGISSSDFCEGLLAETGAFLVPGSAFGPEFNGWARIGYACSSEVLQEGLKCLSIFLRKVEGEMNNAK</sequence>
<dbReference type="InterPro" id="IPR015422">
    <property type="entry name" value="PyrdxlP-dep_Trfase_small"/>
</dbReference>
<comment type="cofactor">
    <cofactor evidence="1">
        <name>pyridoxal 5'-phosphate</name>
        <dbReference type="ChEBI" id="CHEBI:597326"/>
    </cofactor>
</comment>
<dbReference type="InterPro" id="IPR015421">
    <property type="entry name" value="PyrdxlP-dep_Trfase_major"/>
</dbReference>
<reference evidence="4" key="1">
    <citation type="submission" date="2012-09" db="EMBL/GenBank/DDBJ databases">
        <authorList>
            <person name="Weinstock G."/>
            <person name="Sodergren E."/>
            <person name="Clifton S."/>
            <person name="Fulton L."/>
            <person name="Fulton B."/>
            <person name="Courtney L."/>
            <person name="Fronick C."/>
            <person name="Harrison M."/>
            <person name="Strong C."/>
            <person name="Farmer C."/>
            <person name="Delehaunty K."/>
            <person name="Markovic C."/>
            <person name="Hall O."/>
            <person name="Minx P."/>
            <person name="Tomlinson C."/>
            <person name="Mitreva M."/>
            <person name="Nelson J."/>
            <person name="Hou S."/>
            <person name="Wollam A."/>
            <person name="Pepin K.H."/>
            <person name="Johnson M."/>
            <person name="Bhonagiri V."/>
            <person name="Nash W.E."/>
            <person name="Suruliraj S."/>
            <person name="Warren W."/>
            <person name="Chinwalla A."/>
            <person name="Mardis E.R."/>
            <person name="Wilson R.K."/>
        </authorList>
    </citation>
    <scope>NUCLEOTIDE SEQUENCE [LARGE SCALE GENOMIC DNA]</scope>
    <source>
        <strain evidence="4">OS1</strain>
    </source>
</reference>
<evidence type="ECO:0000313" key="4">
    <source>
        <dbReference type="Proteomes" id="UP000005273"/>
    </source>
</evidence>
<keyword evidence="1" id="KW-0032">Aminotransferase</keyword>
<dbReference type="InterPro" id="IPR004839">
    <property type="entry name" value="Aminotransferase_I/II_large"/>
</dbReference>
<dbReference type="RefSeq" id="WP_009200291.1">
    <property type="nucleotide sequence ID" value="NZ_ACJX03000001.1"/>
</dbReference>
<dbReference type="EC" id="2.6.1.-" evidence="1"/>
<evidence type="ECO:0000313" key="3">
    <source>
        <dbReference type="EMBL" id="KRT34838.1"/>
    </source>
</evidence>
<dbReference type="InterPro" id="IPR004838">
    <property type="entry name" value="NHTrfase_class1_PyrdxlP-BS"/>
</dbReference>
<protein>
    <recommendedName>
        <fullName evidence="1">Aminotransferase</fullName>
        <ecNumber evidence="1">2.6.1.-</ecNumber>
    </recommendedName>
</protein>
<dbReference type="eggNOG" id="COG0436">
    <property type="taxonomic scope" value="Bacteria"/>
</dbReference>
<dbReference type="PROSITE" id="PS00105">
    <property type="entry name" value="AA_TRANSFER_CLASS_1"/>
    <property type="match status" value="1"/>
</dbReference>
<dbReference type="Pfam" id="PF00155">
    <property type="entry name" value="Aminotran_1_2"/>
    <property type="match status" value="1"/>
</dbReference>
<dbReference type="PANTHER" id="PTHR43510">
    <property type="entry name" value="AMINOTRANSFERASE FUNCTION, HYPOTHETICAL (EUROFUNG)"/>
    <property type="match status" value="1"/>
</dbReference>
<evidence type="ECO:0000259" key="2">
    <source>
        <dbReference type="Pfam" id="PF00155"/>
    </source>
</evidence>
<keyword evidence="1" id="KW-0808">Transferase</keyword>
<dbReference type="InterPro" id="IPR015424">
    <property type="entry name" value="PyrdxlP-dep_Trfase"/>
</dbReference>
<dbReference type="GO" id="GO:0008483">
    <property type="term" value="F:transaminase activity"/>
    <property type="evidence" value="ECO:0007669"/>
    <property type="project" value="UniProtKB-KW"/>
</dbReference>
<comment type="similarity">
    <text evidence="1">Belongs to the class-I pyridoxal-phosphate-dependent aminotransferase family.</text>
</comment>
<dbReference type="Gene3D" id="3.40.640.10">
    <property type="entry name" value="Type I PLP-dependent aspartate aminotransferase-like (Major domain)"/>
    <property type="match status" value="1"/>
</dbReference>
<dbReference type="GO" id="GO:0030170">
    <property type="term" value="F:pyridoxal phosphate binding"/>
    <property type="evidence" value="ECO:0007669"/>
    <property type="project" value="InterPro"/>
</dbReference>
<dbReference type="SUPFAM" id="SSF53383">
    <property type="entry name" value="PLP-dependent transferases"/>
    <property type="match status" value="1"/>
</dbReference>
<dbReference type="STRING" id="592015.HMPREF1705_04085"/>
<keyword evidence="4" id="KW-1185">Reference proteome</keyword>
<dbReference type="NCBIfam" id="NF005593">
    <property type="entry name" value="PRK07324.1"/>
    <property type="match status" value="1"/>
</dbReference>
<evidence type="ECO:0000256" key="1">
    <source>
        <dbReference type="RuleBase" id="RU000481"/>
    </source>
</evidence>
<dbReference type="Gene3D" id="3.90.1150.10">
    <property type="entry name" value="Aspartate Aminotransferase, domain 1"/>
    <property type="match status" value="1"/>
</dbReference>
<dbReference type="PANTHER" id="PTHR43510:SF1">
    <property type="entry name" value="AMINOTRANSFERASE FUNCTION, HYPOTHETICAL (EUROFUNG)"/>
    <property type="match status" value="1"/>
</dbReference>
<gene>
    <name evidence="3" type="ORF">HMPREF1705_04085</name>
</gene>